<dbReference type="Gene3D" id="1.20.144.10">
    <property type="entry name" value="Phosphatidic acid phosphatase type 2/haloperoxidase"/>
    <property type="match status" value="2"/>
</dbReference>
<feature type="domain" description="Phosphatidic acid phosphatase type 2/haloperoxidase" evidence="2">
    <location>
        <begin position="67"/>
        <end position="178"/>
    </location>
</feature>
<protein>
    <submittedName>
        <fullName evidence="3">PAP2 superfamily protein</fullName>
    </submittedName>
</protein>
<dbReference type="AlphaFoldDB" id="A0A1M5QC18"/>
<name>A0A1M5QC18_9FIRM</name>
<evidence type="ECO:0000256" key="1">
    <source>
        <dbReference type="SAM" id="Phobius"/>
    </source>
</evidence>
<keyword evidence="1" id="KW-0812">Transmembrane</keyword>
<organism evidence="3 4">
    <name type="scientific">Thermosyntropha lipolytica DSM 11003</name>
    <dbReference type="NCBI Taxonomy" id="1123382"/>
    <lineage>
        <taxon>Bacteria</taxon>
        <taxon>Bacillati</taxon>
        <taxon>Bacillota</taxon>
        <taxon>Clostridia</taxon>
        <taxon>Eubacteriales</taxon>
        <taxon>Syntrophomonadaceae</taxon>
        <taxon>Thermosyntropha</taxon>
    </lineage>
</organism>
<dbReference type="CDD" id="cd03392">
    <property type="entry name" value="PAP2_like_2"/>
    <property type="match status" value="1"/>
</dbReference>
<evidence type="ECO:0000259" key="2">
    <source>
        <dbReference type="SMART" id="SM00014"/>
    </source>
</evidence>
<dbReference type="SUPFAM" id="SSF48317">
    <property type="entry name" value="Acid phosphatase/Vanadium-dependent haloperoxidase"/>
    <property type="match status" value="1"/>
</dbReference>
<feature type="transmembrane region" description="Helical" evidence="1">
    <location>
        <begin position="104"/>
        <end position="124"/>
    </location>
</feature>
<reference evidence="4" key="1">
    <citation type="submission" date="2016-11" db="EMBL/GenBank/DDBJ databases">
        <authorList>
            <person name="Varghese N."/>
            <person name="Submissions S."/>
        </authorList>
    </citation>
    <scope>NUCLEOTIDE SEQUENCE [LARGE SCALE GENOMIC DNA]</scope>
    <source>
        <strain evidence="4">DSM 11003</strain>
    </source>
</reference>
<dbReference type="Proteomes" id="UP000242329">
    <property type="component" value="Unassembled WGS sequence"/>
</dbReference>
<dbReference type="PANTHER" id="PTHR14969:SF13">
    <property type="entry name" value="AT30094P"/>
    <property type="match status" value="1"/>
</dbReference>
<evidence type="ECO:0000313" key="3">
    <source>
        <dbReference type="EMBL" id="SHH11677.1"/>
    </source>
</evidence>
<dbReference type="STRING" id="1123382.SAMN02745221_01721"/>
<evidence type="ECO:0000313" key="4">
    <source>
        <dbReference type="Proteomes" id="UP000242329"/>
    </source>
</evidence>
<dbReference type="RefSeq" id="WP_073092873.1">
    <property type="nucleotide sequence ID" value="NZ_FQWY01000032.1"/>
</dbReference>
<dbReference type="InterPro" id="IPR036938">
    <property type="entry name" value="PAP2/HPO_sf"/>
</dbReference>
<dbReference type="OrthoDB" id="9789113at2"/>
<keyword evidence="1" id="KW-0472">Membrane</keyword>
<feature type="transmembrane region" description="Helical" evidence="1">
    <location>
        <begin position="136"/>
        <end position="157"/>
    </location>
</feature>
<dbReference type="PANTHER" id="PTHR14969">
    <property type="entry name" value="SPHINGOSINE-1-PHOSPHATE PHOSPHOHYDROLASE"/>
    <property type="match status" value="1"/>
</dbReference>
<proteinExistence type="predicted"/>
<feature type="transmembrane region" description="Helical" evidence="1">
    <location>
        <begin position="37"/>
        <end position="59"/>
    </location>
</feature>
<feature type="transmembrane region" description="Helical" evidence="1">
    <location>
        <begin position="163"/>
        <end position="185"/>
    </location>
</feature>
<dbReference type="EMBL" id="FQWY01000032">
    <property type="protein sequence ID" value="SHH11677.1"/>
    <property type="molecule type" value="Genomic_DNA"/>
</dbReference>
<dbReference type="Pfam" id="PF01569">
    <property type="entry name" value="PAP2"/>
    <property type="match status" value="1"/>
</dbReference>
<keyword evidence="1" id="KW-1133">Transmembrane helix</keyword>
<sequence length="188" mass="21325">MDFIPFSWVQKIIYFDQLCQHMAESLRHPAAVDFFRLITYLGSPYAFFLIALVVSFFMLRCRMIREVLVLNIVLFLTGRLNDYLKVFFARERPKGEMLTYAAGFSFPSGHAMLATFFYGFLAYLTVKHLGGAKGKGLAFFFLLLILSIGLSRVYLNVHYMSDVIAGFIGGGVMLAIGIAVNEILVRKF</sequence>
<dbReference type="InterPro" id="IPR000326">
    <property type="entry name" value="PAP2/HPO"/>
</dbReference>
<dbReference type="SMART" id="SM00014">
    <property type="entry name" value="acidPPc"/>
    <property type="match status" value="1"/>
</dbReference>
<keyword evidence="4" id="KW-1185">Reference proteome</keyword>
<gene>
    <name evidence="3" type="ORF">SAMN02745221_01721</name>
</gene>
<accession>A0A1M5QC18</accession>